<reference evidence="8 9" key="1">
    <citation type="journal article" date="2019" name="Int. J. Syst. Evol. Microbiol.">
        <title>The Global Catalogue of Microorganisms (GCM) 10K type strain sequencing project: providing services to taxonomists for standard genome sequencing and annotation.</title>
        <authorList>
            <consortium name="The Broad Institute Genomics Platform"/>
            <consortium name="The Broad Institute Genome Sequencing Center for Infectious Disease"/>
            <person name="Wu L."/>
            <person name="Ma J."/>
        </authorList>
    </citation>
    <scope>NUCLEOTIDE SEQUENCE [LARGE SCALE GENOMIC DNA]</scope>
    <source>
        <strain evidence="8 9">JCM 15900</strain>
    </source>
</reference>
<evidence type="ECO:0000256" key="1">
    <source>
        <dbReference type="ARBA" id="ARBA00004141"/>
    </source>
</evidence>
<dbReference type="InterPro" id="IPR003834">
    <property type="entry name" value="Cyt_c_assmbl_TM_dom"/>
</dbReference>
<keyword evidence="9" id="KW-1185">Reference proteome</keyword>
<proteinExistence type="inferred from homology"/>
<feature type="transmembrane region" description="Helical" evidence="6">
    <location>
        <begin position="143"/>
        <end position="174"/>
    </location>
</feature>
<accession>A0ABN2WVG7</accession>
<name>A0ABN2WVG7_9MICO</name>
<feature type="transmembrane region" description="Helical" evidence="6">
    <location>
        <begin position="108"/>
        <end position="131"/>
    </location>
</feature>
<protein>
    <submittedName>
        <fullName evidence="8">Cytochrome c biogenesis protein CcdA</fullName>
    </submittedName>
</protein>
<dbReference type="InterPro" id="IPR051790">
    <property type="entry name" value="Cytochrome_c-biogenesis_DsbD"/>
</dbReference>
<comment type="similarity">
    <text evidence="2">Belongs to the DsbD family.</text>
</comment>
<dbReference type="Pfam" id="PF02683">
    <property type="entry name" value="DsbD_TM"/>
    <property type="match status" value="1"/>
</dbReference>
<feature type="transmembrane region" description="Helical" evidence="6">
    <location>
        <begin position="28"/>
        <end position="54"/>
    </location>
</feature>
<feature type="transmembrane region" description="Helical" evidence="6">
    <location>
        <begin position="74"/>
        <end position="102"/>
    </location>
</feature>
<evidence type="ECO:0000256" key="6">
    <source>
        <dbReference type="SAM" id="Phobius"/>
    </source>
</evidence>
<feature type="transmembrane region" description="Helical" evidence="6">
    <location>
        <begin position="229"/>
        <end position="249"/>
    </location>
</feature>
<sequence>MSLLAAGLDASGVGASFADTVLNGPLVLAVLVSLAAGAVSFASPCVLPLVPGYIGYVTGLSGTSLEDRKTARVVLGVSLFVLGFAVVFVLLGAAFSAIGLFFAQWTDVLVRVLGLVVILAGVVFMGGIPFLQRTAQVTRRPRAGLAGAPVLGAVFALSWAPCMGPTLAAVLALATSFGADGAVGRGTFLTFVYCLGLGIPFVVVAYLIHKGMGRLRWVREHQVGIMRAGGIMLILLGLVLLSGLWTQWINSLQGTIAGFEVVI</sequence>
<comment type="subcellular location">
    <subcellularLocation>
        <location evidence="1">Membrane</location>
        <topology evidence="1">Multi-pass membrane protein</topology>
    </subcellularLocation>
</comment>
<dbReference type="PANTHER" id="PTHR31272">
    <property type="entry name" value="CYTOCHROME C-TYPE BIOGENESIS PROTEIN HI_1454-RELATED"/>
    <property type="match status" value="1"/>
</dbReference>
<dbReference type="Proteomes" id="UP001500984">
    <property type="component" value="Unassembled WGS sequence"/>
</dbReference>
<evidence type="ECO:0000259" key="7">
    <source>
        <dbReference type="Pfam" id="PF02683"/>
    </source>
</evidence>
<evidence type="ECO:0000256" key="5">
    <source>
        <dbReference type="ARBA" id="ARBA00023136"/>
    </source>
</evidence>
<feature type="transmembrane region" description="Helical" evidence="6">
    <location>
        <begin position="186"/>
        <end position="208"/>
    </location>
</feature>
<comment type="caution">
    <text evidence="8">The sequence shown here is derived from an EMBL/GenBank/DDBJ whole genome shotgun (WGS) entry which is preliminary data.</text>
</comment>
<feature type="domain" description="Cytochrome C biogenesis protein transmembrane" evidence="7">
    <location>
        <begin position="27"/>
        <end position="215"/>
    </location>
</feature>
<evidence type="ECO:0000313" key="8">
    <source>
        <dbReference type="EMBL" id="GAA2099984.1"/>
    </source>
</evidence>
<organism evidence="8 9">
    <name type="scientific">Brevibacterium salitolerans</name>
    <dbReference type="NCBI Taxonomy" id="1403566"/>
    <lineage>
        <taxon>Bacteria</taxon>
        <taxon>Bacillati</taxon>
        <taxon>Actinomycetota</taxon>
        <taxon>Actinomycetes</taxon>
        <taxon>Micrococcales</taxon>
        <taxon>Brevibacteriaceae</taxon>
        <taxon>Brevibacterium</taxon>
    </lineage>
</organism>
<keyword evidence="5 6" id="KW-0472">Membrane</keyword>
<keyword evidence="4 6" id="KW-1133">Transmembrane helix</keyword>
<evidence type="ECO:0000256" key="3">
    <source>
        <dbReference type="ARBA" id="ARBA00022692"/>
    </source>
</evidence>
<dbReference type="EMBL" id="BAAAPZ010000008">
    <property type="protein sequence ID" value="GAA2099984.1"/>
    <property type="molecule type" value="Genomic_DNA"/>
</dbReference>
<dbReference type="RefSeq" id="WP_344337245.1">
    <property type="nucleotide sequence ID" value="NZ_BAAAPZ010000008.1"/>
</dbReference>
<evidence type="ECO:0000256" key="4">
    <source>
        <dbReference type="ARBA" id="ARBA00022989"/>
    </source>
</evidence>
<gene>
    <name evidence="8" type="ORF">GCM10009823_22100</name>
</gene>
<evidence type="ECO:0000256" key="2">
    <source>
        <dbReference type="ARBA" id="ARBA00006143"/>
    </source>
</evidence>
<evidence type="ECO:0000313" key="9">
    <source>
        <dbReference type="Proteomes" id="UP001500984"/>
    </source>
</evidence>
<keyword evidence="3 6" id="KW-0812">Transmembrane</keyword>
<dbReference type="PANTHER" id="PTHR31272:SF4">
    <property type="entry name" value="CYTOCHROME C-TYPE BIOGENESIS PROTEIN HI_1454-RELATED"/>
    <property type="match status" value="1"/>
</dbReference>